<reference evidence="4" key="1">
    <citation type="journal article" date="2014" name="FEMS Microbiol. Lett.">
        <title>Draft Genomic DNA Sequence of the Facultatively Methylotrophic Bacterium Acidomonas methanolica type strain MB58.</title>
        <authorList>
            <person name="Higashiura N."/>
            <person name="Hadano H."/>
            <person name="Hirakawa H."/>
            <person name="Matsutani M."/>
            <person name="Takabe S."/>
            <person name="Matsushita K."/>
            <person name="Azuma Y."/>
        </authorList>
    </citation>
    <scope>NUCLEOTIDE SEQUENCE [LARGE SCALE GENOMIC DNA]</scope>
    <source>
        <strain evidence="4">MB58</strain>
    </source>
</reference>
<feature type="transmembrane region" description="Helical" evidence="2">
    <location>
        <begin position="22"/>
        <end position="41"/>
    </location>
</feature>
<keyword evidence="2" id="KW-0812">Transmembrane</keyword>
<dbReference type="EMBL" id="BAND01000056">
    <property type="protein sequence ID" value="GAJ29235.1"/>
    <property type="molecule type" value="Genomic_DNA"/>
</dbReference>
<keyword evidence="2" id="KW-0472">Membrane</keyword>
<evidence type="ECO:0000313" key="3">
    <source>
        <dbReference type="EMBL" id="GAJ29235.1"/>
    </source>
</evidence>
<gene>
    <name evidence="3" type="ORF">Amme_056_006</name>
</gene>
<reference evidence="3 4" key="2">
    <citation type="journal article" date="2014" name="FEMS Microbiol. Lett.">
        <title>Draft genomic DNA sequence of the facultatively methylotrophic bacterium Acidomonas methanolica type strain MB58.</title>
        <authorList>
            <person name="Higashiura N."/>
            <person name="Hadano H."/>
            <person name="Hirakawa H."/>
            <person name="Matsutani M."/>
            <person name="Takabe S."/>
            <person name="Matsushita K."/>
            <person name="Azuma Y."/>
        </authorList>
    </citation>
    <scope>NUCLEOTIDE SEQUENCE [LARGE SCALE GENOMIC DNA]</scope>
    <source>
        <strain evidence="3 4">MB58</strain>
    </source>
</reference>
<dbReference type="AlphaFoldDB" id="A0A023D684"/>
<organism evidence="3 4">
    <name type="scientific">Acidomonas methanolica NBRC 104435</name>
    <dbReference type="NCBI Taxonomy" id="1231351"/>
    <lineage>
        <taxon>Bacteria</taxon>
        <taxon>Pseudomonadati</taxon>
        <taxon>Pseudomonadota</taxon>
        <taxon>Alphaproteobacteria</taxon>
        <taxon>Acetobacterales</taxon>
        <taxon>Acetobacteraceae</taxon>
        <taxon>Acidomonas</taxon>
    </lineage>
</organism>
<keyword evidence="2" id="KW-1133">Transmembrane helix</keyword>
<name>A0A023D684_ACIMT</name>
<keyword evidence="1" id="KW-0175">Coiled coil</keyword>
<feature type="coiled-coil region" evidence="1">
    <location>
        <begin position="52"/>
        <end position="79"/>
    </location>
</feature>
<evidence type="ECO:0000256" key="1">
    <source>
        <dbReference type="SAM" id="Coils"/>
    </source>
</evidence>
<keyword evidence="4" id="KW-1185">Reference proteome</keyword>
<dbReference type="Proteomes" id="UP000019760">
    <property type="component" value="Unassembled WGS sequence"/>
</dbReference>
<protein>
    <submittedName>
        <fullName evidence="3">Uncharacterized protein</fullName>
    </submittedName>
</protein>
<comment type="caution">
    <text evidence="3">The sequence shown here is derived from an EMBL/GenBank/DDBJ whole genome shotgun (WGS) entry which is preliminary data.</text>
</comment>
<evidence type="ECO:0000313" key="4">
    <source>
        <dbReference type="Proteomes" id="UP000019760"/>
    </source>
</evidence>
<sequence>MMLDLSPYWPALQSYFATHDPWMLPLIVLLGMSMPLLQTLLSRHGDPYRDALAQRDAALRALEAERAAHEETRKKLKEKG</sequence>
<evidence type="ECO:0000256" key="2">
    <source>
        <dbReference type="SAM" id="Phobius"/>
    </source>
</evidence>
<dbReference type="RefSeq" id="WP_042058856.1">
    <property type="nucleotide sequence ID" value="NZ_BAND01000056.1"/>
</dbReference>
<proteinExistence type="predicted"/>
<accession>A0A023D684</accession>